<organism evidence="3 4">
    <name type="scientific">Litoribaculum gwangyangense</name>
    <dbReference type="NCBI Taxonomy" id="1130722"/>
    <lineage>
        <taxon>Bacteria</taxon>
        <taxon>Pseudomonadati</taxon>
        <taxon>Bacteroidota</taxon>
        <taxon>Flavobacteriia</taxon>
        <taxon>Flavobacteriales</taxon>
        <taxon>Flavobacteriaceae</taxon>
        <taxon>Litoribaculum</taxon>
    </lineage>
</organism>
<keyword evidence="4" id="KW-1185">Reference proteome</keyword>
<feature type="domain" description="Activator of Hsp90 ATPase homologue 1/2-like C-terminal" evidence="2">
    <location>
        <begin position="13"/>
        <end position="131"/>
    </location>
</feature>
<dbReference type="CDD" id="cd07814">
    <property type="entry name" value="SRPBCC_CalC_Aha1-like"/>
    <property type="match status" value="1"/>
</dbReference>
<name>A0ABP9CPI0_9FLAO</name>
<dbReference type="RefSeq" id="WP_345277317.1">
    <property type="nucleotide sequence ID" value="NZ_BAABJW010000004.1"/>
</dbReference>
<sequence length="142" mass="16865">MSYNIYHNLIIEVSPEQVFVAVSQPRYLDNWWTLKSSGKPELHAEYNLNFSDTYDWYCKVSKIETNKSIHYKMLKSDDDWNPTTFGFDLESTQNGTMVKFSHINWPELNNHYKYSSFCWAMLLSGLKQYLEKGIIVPFNERN</sequence>
<protein>
    <recommendedName>
        <fullName evidence="2">Activator of Hsp90 ATPase homologue 1/2-like C-terminal domain-containing protein</fullName>
    </recommendedName>
</protein>
<evidence type="ECO:0000313" key="4">
    <source>
        <dbReference type="Proteomes" id="UP001501433"/>
    </source>
</evidence>
<proteinExistence type="inferred from homology"/>
<evidence type="ECO:0000256" key="1">
    <source>
        <dbReference type="ARBA" id="ARBA00006817"/>
    </source>
</evidence>
<dbReference type="Pfam" id="PF08327">
    <property type="entry name" value="AHSA1"/>
    <property type="match status" value="1"/>
</dbReference>
<dbReference type="Gene3D" id="3.30.530.20">
    <property type="match status" value="1"/>
</dbReference>
<dbReference type="EMBL" id="BAABJW010000004">
    <property type="protein sequence ID" value="GAA4815747.1"/>
    <property type="molecule type" value="Genomic_DNA"/>
</dbReference>
<accession>A0ABP9CPI0</accession>
<comment type="caution">
    <text evidence="3">The sequence shown here is derived from an EMBL/GenBank/DDBJ whole genome shotgun (WGS) entry which is preliminary data.</text>
</comment>
<dbReference type="InterPro" id="IPR013538">
    <property type="entry name" value="ASHA1/2-like_C"/>
</dbReference>
<dbReference type="Proteomes" id="UP001501433">
    <property type="component" value="Unassembled WGS sequence"/>
</dbReference>
<dbReference type="InterPro" id="IPR023393">
    <property type="entry name" value="START-like_dom_sf"/>
</dbReference>
<comment type="similarity">
    <text evidence="1">Belongs to the AHA1 family.</text>
</comment>
<reference evidence="4" key="1">
    <citation type="journal article" date="2019" name="Int. J. Syst. Evol. Microbiol.">
        <title>The Global Catalogue of Microorganisms (GCM) 10K type strain sequencing project: providing services to taxonomists for standard genome sequencing and annotation.</title>
        <authorList>
            <consortium name="The Broad Institute Genomics Platform"/>
            <consortium name="The Broad Institute Genome Sequencing Center for Infectious Disease"/>
            <person name="Wu L."/>
            <person name="Ma J."/>
        </authorList>
    </citation>
    <scope>NUCLEOTIDE SEQUENCE [LARGE SCALE GENOMIC DNA]</scope>
    <source>
        <strain evidence="4">JCM 18325</strain>
    </source>
</reference>
<dbReference type="SUPFAM" id="SSF55961">
    <property type="entry name" value="Bet v1-like"/>
    <property type="match status" value="1"/>
</dbReference>
<evidence type="ECO:0000313" key="3">
    <source>
        <dbReference type="EMBL" id="GAA4815747.1"/>
    </source>
</evidence>
<evidence type="ECO:0000259" key="2">
    <source>
        <dbReference type="Pfam" id="PF08327"/>
    </source>
</evidence>
<gene>
    <name evidence="3" type="ORF">GCM10023330_24880</name>
</gene>